<proteinExistence type="predicted"/>
<gene>
    <name evidence="2" type="ORF">OSTQU699_LOCUS3829</name>
</gene>
<evidence type="ECO:0000313" key="2">
    <source>
        <dbReference type="EMBL" id="CAD7698468.1"/>
    </source>
</evidence>
<feature type="region of interest" description="Disordered" evidence="1">
    <location>
        <begin position="158"/>
        <end position="177"/>
    </location>
</feature>
<comment type="caution">
    <text evidence="2">The sequence shown here is derived from an EMBL/GenBank/DDBJ whole genome shotgun (WGS) entry which is preliminary data.</text>
</comment>
<accession>A0A8S1J4N1</accession>
<dbReference type="EMBL" id="CAJHUC010000834">
    <property type="protein sequence ID" value="CAD7698468.1"/>
    <property type="molecule type" value="Genomic_DNA"/>
</dbReference>
<sequence length="177" mass="18830">MTETPQAQAIRTYIRQCEHRLEPQLARLEAVAAERSAEIGMLRQAVASGIREAKEQCAADAEARRQEAIGPLQSEVAVLTCQVEDLMRQFHAEVKAVQRAASASEGRASTDPGARIAEGQGSEELGPRSQDGGDTAARPSRGTAGEEIDNLLEQVKAVHFAPDKGGGGMRGGEARRG</sequence>
<protein>
    <submittedName>
        <fullName evidence="2">Uncharacterized protein</fullName>
    </submittedName>
</protein>
<evidence type="ECO:0000256" key="1">
    <source>
        <dbReference type="SAM" id="MobiDB-lite"/>
    </source>
</evidence>
<dbReference type="Proteomes" id="UP000708148">
    <property type="component" value="Unassembled WGS sequence"/>
</dbReference>
<reference evidence="2" key="1">
    <citation type="submission" date="2020-12" db="EMBL/GenBank/DDBJ databases">
        <authorList>
            <person name="Iha C."/>
        </authorList>
    </citation>
    <scope>NUCLEOTIDE SEQUENCE</scope>
</reference>
<evidence type="ECO:0000313" key="3">
    <source>
        <dbReference type="Proteomes" id="UP000708148"/>
    </source>
</evidence>
<feature type="region of interest" description="Disordered" evidence="1">
    <location>
        <begin position="100"/>
        <end position="150"/>
    </location>
</feature>
<dbReference type="AlphaFoldDB" id="A0A8S1J4N1"/>
<organism evidence="2 3">
    <name type="scientific">Ostreobium quekettii</name>
    <dbReference type="NCBI Taxonomy" id="121088"/>
    <lineage>
        <taxon>Eukaryota</taxon>
        <taxon>Viridiplantae</taxon>
        <taxon>Chlorophyta</taxon>
        <taxon>core chlorophytes</taxon>
        <taxon>Ulvophyceae</taxon>
        <taxon>TCBD clade</taxon>
        <taxon>Bryopsidales</taxon>
        <taxon>Ostreobineae</taxon>
        <taxon>Ostreobiaceae</taxon>
        <taxon>Ostreobium</taxon>
    </lineage>
</organism>
<keyword evidence="3" id="KW-1185">Reference proteome</keyword>
<name>A0A8S1J4N1_9CHLO</name>